<reference evidence="4 5" key="1">
    <citation type="submission" date="2020-03" db="EMBL/GenBank/DDBJ databases">
        <title>Whole genome shotgun sequence of Phytohabitans rumicis NBRC 108638.</title>
        <authorList>
            <person name="Komaki H."/>
            <person name="Tamura T."/>
        </authorList>
    </citation>
    <scope>NUCLEOTIDE SEQUENCE [LARGE SCALE GENOMIC DNA]</scope>
    <source>
        <strain evidence="4 5">NBRC 108638</strain>
    </source>
</reference>
<evidence type="ECO:0000313" key="5">
    <source>
        <dbReference type="Proteomes" id="UP000482960"/>
    </source>
</evidence>
<gene>
    <name evidence="4" type="primary">glcE</name>
    <name evidence="4" type="ORF">Prum_038050</name>
</gene>
<evidence type="ECO:0000256" key="2">
    <source>
        <dbReference type="ARBA" id="ARBA00022827"/>
    </source>
</evidence>
<sequence length="340" mass="35465">MKPTSLAELRDAVRDSTGTLLVKGAGTASGWAGTPTGVDHELETTGLTGIVAYNPADMTVAVRAGTRFSKLQEELAANGQRIALDPARVQAGATVGGLIATADSGPLRHGYGGPRDLLIGVTMVLADGTVARSGGHVIKNVAGYDLGKLLCGSFGTLGVIAEAVLRVHPLPPATRTVSIPCDVTEAVELTGRILEARLEPAALEWYGGALHARYEGLESSVELRAAATPGGTVDHEASRVWDGEFVVRCGSRPSQLPAVAKHATAITSSVAVGVHTLAVDSATAVERLRDEFELTVCRRPAGSDLPAWGRPHPAVPLMRAVKQRFDPAGRLGPGRFAPWF</sequence>
<reference evidence="4 5" key="2">
    <citation type="submission" date="2020-03" db="EMBL/GenBank/DDBJ databases">
        <authorList>
            <person name="Ichikawa N."/>
            <person name="Kimura A."/>
            <person name="Kitahashi Y."/>
            <person name="Uohara A."/>
        </authorList>
    </citation>
    <scope>NUCLEOTIDE SEQUENCE [LARGE SCALE GENOMIC DNA]</scope>
    <source>
        <strain evidence="4 5">NBRC 108638</strain>
    </source>
</reference>
<comment type="caution">
    <text evidence="4">The sequence shown here is derived from an EMBL/GenBank/DDBJ whole genome shotgun (WGS) entry which is preliminary data.</text>
</comment>
<dbReference type="RefSeq" id="WP_173077572.1">
    <property type="nucleotide sequence ID" value="NZ_BAABJB010000009.1"/>
</dbReference>
<dbReference type="Gene3D" id="3.30.465.10">
    <property type="match status" value="1"/>
</dbReference>
<name>A0A6V8KYH2_9ACTN</name>
<dbReference type="Pfam" id="PF01565">
    <property type="entry name" value="FAD_binding_4"/>
    <property type="match status" value="1"/>
</dbReference>
<evidence type="ECO:0000256" key="1">
    <source>
        <dbReference type="ARBA" id="ARBA00022630"/>
    </source>
</evidence>
<dbReference type="InterPro" id="IPR016166">
    <property type="entry name" value="FAD-bd_PCMH"/>
</dbReference>
<dbReference type="GO" id="GO:0003824">
    <property type="term" value="F:catalytic activity"/>
    <property type="evidence" value="ECO:0007669"/>
    <property type="project" value="InterPro"/>
</dbReference>
<dbReference type="GO" id="GO:0071949">
    <property type="term" value="F:FAD binding"/>
    <property type="evidence" value="ECO:0007669"/>
    <property type="project" value="InterPro"/>
</dbReference>
<accession>A0A6V8KYH2</accession>
<dbReference type="EMBL" id="BLPG01000001">
    <property type="protein sequence ID" value="GFJ90163.1"/>
    <property type="molecule type" value="Genomic_DNA"/>
</dbReference>
<dbReference type="SUPFAM" id="SSF56176">
    <property type="entry name" value="FAD-binding/transporter-associated domain-like"/>
    <property type="match status" value="1"/>
</dbReference>
<dbReference type="PROSITE" id="PS51387">
    <property type="entry name" value="FAD_PCMH"/>
    <property type="match status" value="1"/>
</dbReference>
<keyword evidence="2" id="KW-0274">FAD</keyword>
<dbReference type="Proteomes" id="UP000482960">
    <property type="component" value="Unassembled WGS sequence"/>
</dbReference>
<dbReference type="AlphaFoldDB" id="A0A6V8KYH2"/>
<evidence type="ECO:0000259" key="3">
    <source>
        <dbReference type="PROSITE" id="PS51387"/>
    </source>
</evidence>
<evidence type="ECO:0000313" key="4">
    <source>
        <dbReference type="EMBL" id="GFJ90163.1"/>
    </source>
</evidence>
<dbReference type="PANTHER" id="PTHR11748:SF103">
    <property type="entry name" value="GLYCOLATE OXIDASE SUBUNIT GLCE"/>
    <property type="match status" value="1"/>
</dbReference>
<dbReference type="InterPro" id="IPR016164">
    <property type="entry name" value="FAD-linked_Oxase-like_C"/>
</dbReference>
<dbReference type="SUPFAM" id="SSF55103">
    <property type="entry name" value="FAD-linked oxidases, C-terminal domain"/>
    <property type="match status" value="1"/>
</dbReference>
<dbReference type="InterPro" id="IPR006094">
    <property type="entry name" value="Oxid_FAD_bind_N"/>
</dbReference>
<proteinExistence type="predicted"/>
<organism evidence="4 5">
    <name type="scientific">Phytohabitans rumicis</name>
    <dbReference type="NCBI Taxonomy" id="1076125"/>
    <lineage>
        <taxon>Bacteria</taxon>
        <taxon>Bacillati</taxon>
        <taxon>Actinomycetota</taxon>
        <taxon>Actinomycetes</taxon>
        <taxon>Micromonosporales</taxon>
        <taxon>Micromonosporaceae</taxon>
    </lineage>
</organism>
<feature type="domain" description="FAD-binding PCMH-type" evidence="3">
    <location>
        <begin position="1"/>
        <end position="170"/>
    </location>
</feature>
<protein>
    <submittedName>
        <fullName evidence="4">Glycolate oxidase</fullName>
    </submittedName>
</protein>
<keyword evidence="1" id="KW-0285">Flavoprotein</keyword>
<keyword evidence="5" id="KW-1185">Reference proteome</keyword>
<dbReference type="PANTHER" id="PTHR11748">
    <property type="entry name" value="D-LACTATE DEHYDROGENASE"/>
    <property type="match status" value="1"/>
</dbReference>
<dbReference type="InterPro" id="IPR036318">
    <property type="entry name" value="FAD-bd_PCMH-like_sf"/>
</dbReference>
<dbReference type="InterPro" id="IPR016169">
    <property type="entry name" value="FAD-bd_PCMH_sub2"/>
</dbReference>